<gene>
    <name evidence="1" type="ORF">SAMN05446037_1015108</name>
</gene>
<reference evidence="2" key="1">
    <citation type="submission" date="2017-06" db="EMBL/GenBank/DDBJ databases">
        <authorList>
            <person name="Varghese N."/>
            <person name="Submissions S."/>
        </authorList>
    </citation>
    <scope>NUCLEOTIDE SEQUENCE [LARGE SCALE GENOMIC DNA]</scope>
    <source>
        <strain evidence="2">SCA</strain>
    </source>
</reference>
<evidence type="ECO:0000313" key="2">
    <source>
        <dbReference type="Proteomes" id="UP000198304"/>
    </source>
</evidence>
<name>A0A239GA77_9FIRM</name>
<dbReference type="EMBL" id="FZOJ01000015">
    <property type="protein sequence ID" value="SNS65343.1"/>
    <property type="molecule type" value="Genomic_DNA"/>
</dbReference>
<proteinExistence type="predicted"/>
<dbReference type="AlphaFoldDB" id="A0A239GA77"/>
<accession>A0A239GA77</accession>
<organism evidence="1 2">
    <name type="scientific">Anaerovirgula multivorans</name>
    <dbReference type="NCBI Taxonomy" id="312168"/>
    <lineage>
        <taxon>Bacteria</taxon>
        <taxon>Bacillati</taxon>
        <taxon>Bacillota</taxon>
        <taxon>Clostridia</taxon>
        <taxon>Peptostreptococcales</taxon>
        <taxon>Natronincolaceae</taxon>
        <taxon>Anaerovirgula</taxon>
    </lineage>
</organism>
<evidence type="ECO:0000313" key="1">
    <source>
        <dbReference type="EMBL" id="SNS65343.1"/>
    </source>
</evidence>
<dbReference type="Proteomes" id="UP000198304">
    <property type="component" value="Unassembled WGS sequence"/>
</dbReference>
<protein>
    <submittedName>
        <fullName evidence="1">Uncharacterized protein</fullName>
    </submittedName>
</protein>
<sequence>MNRITSYATSSFPITNFNNKIKPVKENNSNNGCNNENEVEVQISDEAKKMFQSLKEHDFSSPLKLNEEFFRKDYYEQRKLDFAKSIAERQDINPLENEFQILGVKYIFNEGTLEQFLSDKLEGKVQNASLLASEIAGQIRGTINNPNATVEERAINRETAIKLSEYIAQNYFDNADEANAFLTEINKYAENDVLREKGYVAFDNSDMEPFKSYTLPTAPDDYFSASAYAKKYGDTDLKDIFNDSSKLNDFIKTIQKNGEKWRAEIVKEFEENAQNVQNIINKFKDSLSHVSLNSNFINDMNDSLNGLNQHNAAKWSNNILNVFF</sequence>
<dbReference type="RefSeq" id="WP_176431402.1">
    <property type="nucleotide sequence ID" value="NZ_FZOJ01000015.1"/>
</dbReference>
<keyword evidence="2" id="KW-1185">Reference proteome</keyword>